<feature type="transmembrane region" description="Helical" evidence="1">
    <location>
        <begin position="69"/>
        <end position="93"/>
    </location>
</feature>
<evidence type="ECO:0000313" key="2">
    <source>
        <dbReference type="EMBL" id="MFC6153100.1"/>
    </source>
</evidence>
<feature type="transmembrane region" description="Helical" evidence="1">
    <location>
        <begin position="105"/>
        <end position="126"/>
    </location>
</feature>
<feature type="transmembrane region" description="Helical" evidence="1">
    <location>
        <begin position="42"/>
        <end position="62"/>
    </location>
</feature>
<dbReference type="PANTHER" id="PTHR37309">
    <property type="entry name" value="SLR0284 PROTEIN"/>
    <property type="match status" value="1"/>
</dbReference>
<reference evidence="3" key="1">
    <citation type="journal article" date="2019" name="Int. J. Syst. Evol. Microbiol.">
        <title>The Global Catalogue of Microorganisms (GCM) 10K type strain sequencing project: providing services to taxonomists for standard genome sequencing and annotation.</title>
        <authorList>
            <consortium name="The Broad Institute Genomics Platform"/>
            <consortium name="The Broad Institute Genome Sequencing Center for Infectious Disease"/>
            <person name="Wu L."/>
            <person name="Ma J."/>
        </authorList>
    </citation>
    <scope>NUCLEOTIDE SEQUENCE [LARGE SCALE GENOMIC DNA]</scope>
    <source>
        <strain evidence="3">DFY28</strain>
    </source>
</reference>
<keyword evidence="1" id="KW-0812">Transmembrane</keyword>
<evidence type="ECO:0000313" key="3">
    <source>
        <dbReference type="Proteomes" id="UP001596098"/>
    </source>
</evidence>
<dbReference type="Proteomes" id="UP001596098">
    <property type="component" value="Unassembled WGS sequence"/>
</dbReference>
<dbReference type="PANTHER" id="PTHR37309:SF1">
    <property type="entry name" value="SLR0284 PROTEIN"/>
    <property type="match status" value="1"/>
</dbReference>
<keyword evidence="1" id="KW-1133">Transmembrane helix</keyword>
<name>A0ABW1QWT5_9ACTN</name>
<proteinExistence type="predicted"/>
<gene>
    <name evidence="2" type="ORF">ACFPWU_05415</name>
</gene>
<dbReference type="InterPro" id="IPR007165">
    <property type="entry name" value="Phage_holin_4_2"/>
</dbReference>
<dbReference type="RefSeq" id="WP_128219302.1">
    <property type="nucleotide sequence ID" value="NZ_CP034929.1"/>
</dbReference>
<keyword evidence="1" id="KW-0472">Membrane</keyword>
<protein>
    <submittedName>
        <fullName evidence="2">Phage holin family protein</fullName>
    </submittedName>
</protein>
<keyword evidence="3" id="KW-1185">Reference proteome</keyword>
<comment type="caution">
    <text evidence="2">The sequence shown here is derived from an EMBL/GenBank/DDBJ whole genome shotgun (WGS) entry which is preliminary data.</text>
</comment>
<sequence length="129" mass="13829">MRFISQLLSTMAALAVSAWIFDGIWFGGAAEPFADEFADKIVPLALVAVIMWLVSSVVTPIVKLLSLPFVIVTLGLFLFVVNAAMLLFVGWLADSVGIDFHVDGFWTALGGSIVITLVQRVVSGVLSDD</sequence>
<evidence type="ECO:0000256" key="1">
    <source>
        <dbReference type="SAM" id="Phobius"/>
    </source>
</evidence>
<accession>A0ABW1QWT5</accession>
<dbReference type="Pfam" id="PF04020">
    <property type="entry name" value="Phage_holin_4_2"/>
    <property type="match status" value="1"/>
</dbReference>
<organism evidence="2 3">
    <name type="scientific">Nocardioides yefusunii</name>
    <dbReference type="NCBI Taxonomy" id="2500546"/>
    <lineage>
        <taxon>Bacteria</taxon>
        <taxon>Bacillati</taxon>
        <taxon>Actinomycetota</taxon>
        <taxon>Actinomycetes</taxon>
        <taxon>Propionibacteriales</taxon>
        <taxon>Nocardioidaceae</taxon>
        <taxon>Nocardioides</taxon>
    </lineage>
</organism>
<dbReference type="EMBL" id="JBHSQI010000002">
    <property type="protein sequence ID" value="MFC6153100.1"/>
    <property type="molecule type" value="Genomic_DNA"/>
</dbReference>